<protein>
    <submittedName>
        <fullName evidence="1">Uncharacterized protein</fullName>
    </submittedName>
</protein>
<dbReference type="Proteomes" id="UP000218505">
    <property type="component" value="Chromosome"/>
</dbReference>
<sequence>MTDLHDLVRSAQADVGARVVAELRARLLDQPHEWVVDQLLGEIAPRFGLVAAPVHRVTSLPLTRCTLADAIAQLTAWTSERLAAECCLLAPPAPGGPLIGPAHRSPLAEVLLAEAKDLLHALLLGDEAGGVRLRRVRRCLLTLAPPADKAAVFGFLGAGAPRCAEFEFEFGEVEDGLVGSGVVAALRLINRLEVNEVVLYARVEDVAAAEG</sequence>
<dbReference type="KEGG" id="apre:CNX65_08310"/>
<proteinExistence type="predicted"/>
<name>A0A290Z2R6_9PSEU</name>
<gene>
    <name evidence="1" type="ORF">CNX65_08310</name>
</gene>
<dbReference type="RefSeq" id="WP_096492242.1">
    <property type="nucleotide sequence ID" value="NZ_CP023445.1"/>
</dbReference>
<evidence type="ECO:0000313" key="2">
    <source>
        <dbReference type="Proteomes" id="UP000218505"/>
    </source>
</evidence>
<accession>A0A290Z2R6</accession>
<keyword evidence="2" id="KW-1185">Reference proteome</keyword>
<evidence type="ECO:0000313" key="1">
    <source>
        <dbReference type="EMBL" id="ATE53292.1"/>
    </source>
</evidence>
<dbReference type="EMBL" id="CP023445">
    <property type="protein sequence ID" value="ATE53292.1"/>
    <property type="molecule type" value="Genomic_DNA"/>
</dbReference>
<dbReference type="AlphaFoldDB" id="A0A290Z2R6"/>
<organism evidence="1 2">
    <name type="scientific">Actinosynnema pretiosum</name>
    <dbReference type="NCBI Taxonomy" id="42197"/>
    <lineage>
        <taxon>Bacteria</taxon>
        <taxon>Bacillati</taxon>
        <taxon>Actinomycetota</taxon>
        <taxon>Actinomycetes</taxon>
        <taxon>Pseudonocardiales</taxon>
        <taxon>Pseudonocardiaceae</taxon>
        <taxon>Actinosynnema</taxon>
    </lineage>
</organism>
<reference evidence="1" key="1">
    <citation type="submission" date="2017-09" db="EMBL/GenBank/DDBJ databases">
        <title>Complete Genome Sequence of ansamitocin-producing Bacterium Actinosynnema pretiosum X47.</title>
        <authorList>
            <person name="Cao G."/>
            <person name="Zong G."/>
            <person name="Zhong C."/>
            <person name="Fu J."/>
        </authorList>
    </citation>
    <scope>NUCLEOTIDE SEQUENCE [LARGE SCALE GENOMIC DNA]</scope>
    <source>
        <strain evidence="1">X47</strain>
    </source>
</reference>